<keyword evidence="4" id="KW-1185">Reference proteome</keyword>
<proteinExistence type="predicted"/>
<evidence type="ECO:0000313" key="4">
    <source>
        <dbReference type="Proteomes" id="UP001549313"/>
    </source>
</evidence>
<comment type="caution">
    <text evidence="3">The sequence shown here is derived from an EMBL/GenBank/DDBJ whole genome shotgun (WGS) entry which is preliminary data.</text>
</comment>
<organism evidence="3 4">
    <name type="scientific">Brevundimonas faecalis</name>
    <dbReference type="NCBI Taxonomy" id="947378"/>
    <lineage>
        <taxon>Bacteria</taxon>
        <taxon>Pseudomonadati</taxon>
        <taxon>Pseudomonadota</taxon>
        <taxon>Alphaproteobacteria</taxon>
        <taxon>Caulobacterales</taxon>
        <taxon>Caulobacteraceae</taxon>
        <taxon>Brevundimonas</taxon>
    </lineage>
</organism>
<keyword evidence="2" id="KW-0732">Signal</keyword>
<feature type="compositionally biased region" description="Polar residues" evidence="1">
    <location>
        <begin position="27"/>
        <end position="39"/>
    </location>
</feature>
<gene>
    <name evidence="3" type="ORF">ABIE19_001122</name>
</gene>
<reference evidence="3 4" key="1">
    <citation type="submission" date="2024-06" db="EMBL/GenBank/DDBJ databases">
        <title>Sorghum-associated microbial communities from plants grown in Nebraska, USA.</title>
        <authorList>
            <person name="Schachtman D."/>
        </authorList>
    </citation>
    <scope>NUCLEOTIDE SEQUENCE [LARGE SCALE GENOMIC DNA]</scope>
    <source>
        <strain evidence="3 4">2814</strain>
    </source>
</reference>
<accession>A0ABV2R9F2</accession>
<dbReference type="RefSeq" id="WP_354088141.1">
    <property type="nucleotide sequence ID" value="NZ_JBEPTF010000001.1"/>
</dbReference>
<feature type="chain" id="PRO_5047065234" evidence="2">
    <location>
        <begin position="27"/>
        <end position="308"/>
    </location>
</feature>
<evidence type="ECO:0000256" key="2">
    <source>
        <dbReference type="SAM" id="SignalP"/>
    </source>
</evidence>
<feature type="signal peptide" evidence="2">
    <location>
        <begin position="1"/>
        <end position="26"/>
    </location>
</feature>
<feature type="compositionally biased region" description="Basic and acidic residues" evidence="1">
    <location>
        <begin position="48"/>
        <end position="61"/>
    </location>
</feature>
<name>A0ABV2R9F2_9CAUL</name>
<dbReference type="EMBL" id="JBEPTF010000001">
    <property type="protein sequence ID" value="MET4683213.1"/>
    <property type="molecule type" value="Genomic_DNA"/>
</dbReference>
<dbReference type="Proteomes" id="UP001549313">
    <property type="component" value="Unassembled WGS sequence"/>
</dbReference>
<sequence length="308" mass="31543">MALYPRFLAVLAAVALTSTLAPPAFAQRSQNPNEPQATEGSGGRANRGRSERAPRGPSPERVRADVQGHLTALGNTCQISEAKLLGQSADANKTSMYEIACATGPGYILLGSTPPSATDCLVLAASAQQTRARDPEADVGTQCTLPANDNAQAVFASYAKEAGMDCAIDGAAIVGAASDGAIVYEIGCAGTEGARIQKSATGWTRSSCFELASVNTACRFTTPAELAATLKGWLAGSEAANCDVQQSRFMGQNANGVFYEASCAGADGVIVRFNAEKAVQQVYPCATAQPIGGGCKLTTTPPAATPEA</sequence>
<evidence type="ECO:0000313" key="3">
    <source>
        <dbReference type="EMBL" id="MET4683213.1"/>
    </source>
</evidence>
<protein>
    <submittedName>
        <fullName evidence="3">Uncharacterized protein</fullName>
    </submittedName>
</protein>
<feature type="region of interest" description="Disordered" evidence="1">
    <location>
        <begin position="25"/>
        <end position="61"/>
    </location>
</feature>
<evidence type="ECO:0000256" key="1">
    <source>
        <dbReference type="SAM" id="MobiDB-lite"/>
    </source>
</evidence>